<dbReference type="Proteomes" id="UP001157418">
    <property type="component" value="Unassembled WGS sequence"/>
</dbReference>
<name>A0AAU9MUF4_9ASTR</name>
<comment type="caution">
    <text evidence="1">The sequence shown here is derived from an EMBL/GenBank/DDBJ whole genome shotgun (WGS) entry which is preliminary data.</text>
</comment>
<organism evidence="1 2">
    <name type="scientific">Lactuca virosa</name>
    <dbReference type="NCBI Taxonomy" id="75947"/>
    <lineage>
        <taxon>Eukaryota</taxon>
        <taxon>Viridiplantae</taxon>
        <taxon>Streptophyta</taxon>
        <taxon>Embryophyta</taxon>
        <taxon>Tracheophyta</taxon>
        <taxon>Spermatophyta</taxon>
        <taxon>Magnoliopsida</taxon>
        <taxon>eudicotyledons</taxon>
        <taxon>Gunneridae</taxon>
        <taxon>Pentapetalae</taxon>
        <taxon>asterids</taxon>
        <taxon>campanulids</taxon>
        <taxon>Asterales</taxon>
        <taxon>Asteraceae</taxon>
        <taxon>Cichorioideae</taxon>
        <taxon>Cichorieae</taxon>
        <taxon>Lactucinae</taxon>
        <taxon>Lactuca</taxon>
    </lineage>
</organism>
<gene>
    <name evidence="1" type="ORF">LVIROSA_LOCUS17252</name>
</gene>
<sequence>MRHHFILISDVYSSKIRRTSIEARWVDLNLCLKFWFDFPVGLCFIWIKKQEIEAMKRKKNQWFLLHSSPYIKSFLSWP</sequence>
<accession>A0AAU9MUF4</accession>
<dbReference type="AlphaFoldDB" id="A0AAU9MUF4"/>
<protein>
    <submittedName>
        <fullName evidence="1">Uncharacterized protein</fullName>
    </submittedName>
</protein>
<keyword evidence="2" id="KW-1185">Reference proteome</keyword>
<evidence type="ECO:0000313" key="2">
    <source>
        <dbReference type="Proteomes" id="UP001157418"/>
    </source>
</evidence>
<evidence type="ECO:0000313" key="1">
    <source>
        <dbReference type="EMBL" id="CAH1430480.1"/>
    </source>
</evidence>
<dbReference type="EMBL" id="CAKMRJ010003334">
    <property type="protein sequence ID" value="CAH1430480.1"/>
    <property type="molecule type" value="Genomic_DNA"/>
</dbReference>
<proteinExistence type="predicted"/>
<reference evidence="1 2" key="1">
    <citation type="submission" date="2022-01" db="EMBL/GenBank/DDBJ databases">
        <authorList>
            <person name="Xiong W."/>
            <person name="Schranz E."/>
        </authorList>
    </citation>
    <scope>NUCLEOTIDE SEQUENCE [LARGE SCALE GENOMIC DNA]</scope>
</reference>